<dbReference type="PROSITE" id="PS51257">
    <property type="entry name" value="PROKAR_LIPOPROTEIN"/>
    <property type="match status" value="1"/>
</dbReference>
<accession>A0ABY5MND1</accession>
<keyword evidence="3" id="KW-1185">Reference proteome</keyword>
<name>A0ABY5MND1_9HYPH</name>
<dbReference type="InterPro" id="IPR032635">
    <property type="entry name" value="Anti_2"/>
</dbReference>
<protein>
    <recommendedName>
        <fullName evidence="1">Surface antigen domain-containing protein</fullName>
    </recommendedName>
</protein>
<sequence length="126" mass="13012">MVLPRLFVLIAVLQGCAGPPTEALSPDALTTGSVPEAQPVVSDRLLAQDAPSIVSALAPGSSGKAWQNRETGAHGEIVSAFAANEAGRSCIAFTTTRESFDGVGLYDGKACEDAAGALRLLRLDMR</sequence>
<dbReference type="Pfam" id="PF16998">
    <property type="entry name" value="17kDa_Anti_2"/>
    <property type="match status" value="1"/>
</dbReference>
<feature type="domain" description="Surface antigen" evidence="1">
    <location>
        <begin position="27"/>
        <end position="121"/>
    </location>
</feature>
<evidence type="ECO:0000313" key="3">
    <source>
        <dbReference type="Proteomes" id="UP001342418"/>
    </source>
</evidence>
<evidence type="ECO:0000259" key="1">
    <source>
        <dbReference type="Pfam" id="PF16998"/>
    </source>
</evidence>
<dbReference type="RefSeq" id="WP_338530971.1">
    <property type="nucleotide sequence ID" value="NZ_CP030941.1"/>
</dbReference>
<evidence type="ECO:0000313" key="2">
    <source>
        <dbReference type="EMBL" id="UUP18766.1"/>
    </source>
</evidence>
<gene>
    <name evidence="2" type="ORF">NTH_03250</name>
</gene>
<dbReference type="EMBL" id="CP030941">
    <property type="protein sequence ID" value="UUP18766.1"/>
    <property type="molecule type" value="Genomic_DNA"/>
</dbReference>
<reference evidence="2 3" key="1">
    <citation type="submission" date="2018-07" db="EMBL/GenBank/DDBJ databases">
        <title>Genome sequence of Nitratireductor thuwali#1536.</title>
        <authorList>
            <person name="Michoud G."/>
            <person name="Merlino G."/>
            <person name="Sefrji F.O."/>
            <person name="Daffonchio D."/>
        </authorList>
    </citation>
    <scope>NUCLEOTIDE SEQUENCE [LARGE SCALE GENOMIC DNA]</scope>
    <source>
        <strain evidence="3">Nit1536</strain>
    </source>
</reference>
<dbReference type="Proteomes" id="UP001342418">
    <property type="component" value="Chromosome"/>
</dbReference>
<organism evidence="2 3">
    <name type="scientific">Nitratireductor thuwali</name>
    <dbReference type="NCBI Taxonomy" id="2267699"/>
    <lineage>
        <taxon>Bacteria</taxon>
        <taxon>Pseudomonadati</taxon>
        <taxon>Pseudomonadota</taxon>
        <taxon>Alphaproteobacteria</taxon>
        <taxon>Hyphomicrobiales</taxon>
        <taxon>Phyllobacteriaceae</taxon>
        <taxon>Nitratireductor</taxon>
    </lineage>
</organism>
<proteinExistence type="predicted"/>